<keyword evidence="2" id="KW-1185">Reference proteome</keyword>
<geneLocation type="plasmid" evidence="1 2">
    <name>unnamed2</name>
</geneLocation>
<organism evidence="1 2">
    <name type="scientific">Bacillus kandeliae</name>
    <dbReference type="NCBI Taxonomy" id="3129297"/>
    <lineage>
        <taxon>Bacteria</taxon>
        <taxon>Bacillati</taxon>
        <taxon>Bacillota</taxon>
        <taxon>Bacilli</taxon>
        <taxon>Bacillales</taxon>
        <taxon>Bacillaceae</taxon>
        <taxon>Bacillus</taxon>
    </lineage>
</organism>
<protein>
    <submittedName>
        <fullName evidence="1">Uncharacterized protein</fullName>
    </submittedName>
</protein>
<accession>A0ABZ2NBM5</accession>
<dbReference type="RefSeq" id="WP_338754922.1">
    <property type="nucleotide sequence ID" value="NZ_CP147406.1"/>
</dbReference>
<keyword evidence="1" id="KW-0614">Plasmid</keyword>
<sequence length="57" mass="6448">MIMEIVEQLLTNPNIHEWSQSASKLCEGVSQSELNVIINTFTSLENNPMLQAADTWK</sequence>
<reference evidence="1 2" key="1">
    <citation type="submission" date="2024-02" db="EMBL/GenBank/DDBJ databases">
        <title>Seven novel Bacillus-like species.</title>
        <authorList>
            <person name="Liu G."/>
        </authorList>
    </citation>
    <scope>NUCLEOTIDE SEQUENCE [LARGE SCALE GENOMIC DNA]</scope>
    <source>
        <strain evidence="1 2">FJAT-52991</strain>
        <plasmid evidence="1 2">unnamed2</plasmid>
    </source>
</reference>
<dbReference type="EMBL" id="CP147406">
    <property type="protein sequence ID" value="WXB95031.1"/>
    <property type="molecule type" value="Genomic_DNA"/>
</dbReference>
<evidence type="ECO:0000313" key="2">
    <source>
        <dbReference type="Proteomes" id="UP001387364"/>
    </source>
</evidence>
<gene>
    <name evidence="1" type="ORF">WDJ61_18820</name>
</gene>
<name>A0ABZ2NBM5_9BACI</name>
<evidence type="ECO:0000313" key="1">
    <source>
        <dbReference type="EMBL" id="WXB95031.1"/>
    </source>
</evidence>
<dbReference type="Proteomes" id="UP001387364">
    <property type="component" value="Plasmid unnamed2"/>
</dbReference>
<proteinExistence type="predicted"/>